<accession>A0A377Z811</accession>
<reference evidence="9 10" key="1">
    <citation type="submission" date="2018-06" db="EMBL/GenBank/DDBJ databases">
        <authorList>
            <consortium name="Pathogen Informatics"/>
            <person name="Doyle S."/>
        </authorList>
    </citation>
    <scope>NUCLEOTIDE SEQUENCE [LARGE SCALE GENOMIC DNA]</scope>
    <source>
        <strain evidence="9 10">NCTC10313</strain>
    </source>
</reference>
<evidence type="ECO:0000256" key="4">
    <source>
        <dbReference type="ARBA" id="ARBA00022692"/>
    </source>
</evidence>
<evidence type="ECO:0000256" key="5">
    <source>
        <dbReference type="ARBA" id="ARBA00023136"/>
    </source>
</evidence>
<dbReference type="SUPFAM" id="SSF56935">
    <property type="entry name" value="Porins"/>
    <property type="match status" value="1"/>
</dbReference>
<keyword evidence="5 7" id="KW-0472">Membrane</keyword>
<proteinExistence type="inferred from homology"/>
<feature type="short sequence motif" description="TonB C-terminal box" evidence="8">
    <location>
        <begin position="25"/>
        <end position="42"/>
    </location>
</feature>
<evidence type="ECO:0000256" key="1">
    <source>
        <dbReference type="ARBA" id="ARBA00004571"/>
    </source>
</evidence>
<dbReference type="Proteomes" id="UP000254487">
    <property type="component" value="Unassembled WGS sequence"/>
</dbReference>
<comment type="subcellular location">
    <subcellularLocation>
        <location evidence="1 7">Cell outer membrane</location>
        <topology evidence="1 7">Multi-pass membrane protein</topology>
    </subcellularLocation>
</comment>
<dbReference type="Gene3D" id="2.40.170.20">
    <property type="entry name" value="TonB-dependent receptor, beta-barrel domain"/>
    <property type="match status" value="1"/>
</dbReference>
<dbReference type="AlphaFoldDB" id="A0A377Z811"/>
<evidence type="ECO:0000256" key="8">
    <source>
        <dbReference type="PROSITE-ProRule" id="PRU10144"/>
    </source>
</evidence>
<dbReference type="InterPro" id="IPR039426">
    <property type="entry name" value="TonB-dep_rcpt-like"/>
</dbReference>
<dbReference type="PROSITE" id="PS52016">
    <property type="entry name" value="TONB_DEPENDENT_REC_3"/>
    <property type="match status" value="1"/>
</dbReference>
<evidence type="ECO:0000256" key="2">
    <source>
        <dbReference type="ARBA" id="ARBA00022448"/>
    </source>
</evidence>
<dbReference type="InterPro" id="IPR036942">
    <property type="entry name" value="Beta-barrel_TonB_sf"/>
</dbReference>
<dbReference type="InterPro" id="IPR010917">
    <property type="entry name" value="TonB_rcpt_CS"/>
</dbReference>
<dbReference type="GO" id="GO:0009279">
    <property type="term" value="C:cell outer membrane"/>
    <property type="evidence" value="ECO:0007669"/>
    <property type="project" value="UniProtKB-SubCell"/>
</dbReference>
<protein>
    <submittedName>
        <fullName evidence="9">Putative TonB-dependent receptor</fullName>
    </submittedName>
</protein>
<evidence type="ECO:0000256" key="7">
    <source>
        <dbReference type="PROSITE-ProRule" id="PRU01360"/>
    </source>
</evidence>
<evidence type="ECO:0000313" key="9">
    <source>
        <dbReference type="EMBL" id="STU61225.1"/>
    </source>
</evidence>
<keyword evidence="6 7" id="KW-0998">Cell outer membrane</keyword>
<name>A0A377Z811_KLEPO</name>
<keyword evidence="9" id="KW-0675">Receptor</keyword>
<sequence>MIWRVGVTNVTNEKYWSGIDDTGTYLFEGDPRTVRVSMSYDF</sequence>
<dbReference type="EMBL" id="UGLW01000003">
    <property type="protein sequence ID" value="STU61225.1"/>
    <property type="molecule type" value="Genomic_DNA"/>
</dbReference>
<evidence type="ECO:0000256" key="6">
    <source>
        <dbReference type="ARBA" id="ARBA00023237"/>
    </source>
</evidence>
<evidence type="ECO:0000256" key="3">
    <source>
        <dbReference type="ARBA" id="ARBA00022452"/>
    </source>
</evidence>
<keyword evidence="4 7" id="KW-0812">Transmembrane</keyword>
<keyword evidence="3 7" id="KW-1134">Transmembrane beta strand</keyword>
<comment type="similarity">
    <text evidence="7">Belongs to the TonB-dependent receptor family.</text>
</comment>
<keyword evidence="2 7" id="KW-0813">Transport</keyword>
<dbReference type="PROSITE" id="PS01156">
    <property type="entry name" value="TONB_DEPENDENT_REC_2"/>
    <property type="match status" value="1"/>
</dbReference>
<gene>
    <name evidence="9" type="primary">fcuA_5</name>
    <name evidence="9" type="ORF">NCTC10313_02022</name>
</gene>
<evidence type="ECO:0000313" key="10">
    <source>
        <dbReference type="Proteomes" id="UP000254487"/>
    </source>
</evidence>
<organism evidence="9 10">
    <name type="scientific">Klebsiella pneumoniae subsp. ozaenae</name>
    <dbReference type="NCBI Taxonomy" id="574"/>
    <lineage>
        <taxon>Bacteria</taxon>
        <taxon>Pseudomonadati</taxon>
        <taxon>Pseudomonadota</taxon>
        <taxon>Gammaproteobacteria</taxon>
        <taxon>Enterobacterales</taxon>
        <taxon>Enterobacteriaceae</taxon>
        <taxon>Klebsiella/Raoultella group</taxon>
        <taxon>Klebsiella</taxon>
        <taxon>Klebsiella pneumoniae complex</taxon>
    </lineage>
</organism>